<dbReference type="EMBL" id="JAIWYP010000010">
    <property type="protein sequence ID" value="KAH3752026.1"/>
    <property type="molecule type" value="Genomic_DNA"/>
</dbReference>
<accession>A0A9D4DNM4</accession>
<dbReference type="AlphaFoldDB" id="A0A9D4DNM4"/>
<sequence>MVNRRLKDLVESFQHFKKVEVVGKARKDYNDGLLKLTQWLKGAEELFAREVPCKHAVLRDYLNDLEVCCSMNS</sequence>
<proteinExistence type="predicted"/>
<comment type="caution">
    <text evidence="1">The sequence shown here is derived from an EMBL/GenBank/DDBJ whole genome shotgun (WGS) entry which is preliminary data.</text>
</comment>
<reference evidence="1" key="1">
    <citation type="journal article" date="2019" name="bioRxiv">
        <title>The Genome of the Zebra Mussel, Dreissena polymorpha: A Resource for Invasive Species Research.</title>
        <authorList>
            <person name="McCartney M.A."/>
            <person name="Auch B."/>
            <person name="Kono T."/>
            <person name="Mallez S."/>
            <person name="Zhang Y."/>
            <person name="Obille A."/>
            <person name="Becker A."/>
            <person name="Abrahante J.E."/>
            <person name="Garbe J."/>
            <person name="Badalamenti J.P."/>
            <person name="Herman A."/>
            <person name="Mangelson H."/>
            <person name="Liachko I."/>
            <person name="Sullivan S."/>
            <person name="Sone E.D."/>
            <person name="Koren S."/>
            <person name="Silverstein K.A.T."/>
            <person name="Beckman K.B."/>
            <person name="Gohl D.M."/>
        </authorList>
    </citation>
    <scope>NUCLEOTIDE SEQUENCE</scope>
    <source>
        <strain evidence="1">Duluth1</strain>
        <tissue evidence="1">Whole animal</tissue>
    </source>
</reference>
<evidence type="ECO:0000313" key="1">
    <source>
        <dbReference type="EMBL" id="KAH3752026.1"/>
    </source>
</evidence>
<protein>
    <submittedName>
        <fullName evidence="1">Uncharacterized protein</fullName>
    </submittedName>
</protein>
<reference evidence="1" key="2">
    <citation type="submission" date="2020-11" db="EMBL/GenBank/DDBJ databases">
        <authorList>
            <person name="McCartney M.A."/>
            <person name="Auch B."/>
            <person name="Kono T."/>
            <person name="Mallez S."/>
            <person name="Becker A."/>
            <person name="Gohl D.M."/>
            <person name="Silverstein K.A.T."/>
            <person name="Koren S."/>
            <person name="Bechman K.B."/>
            <person name="Herman A."/>
            <person name="Abrahante J.E."/>
            <person name="Garbe J."/>
        </authorList>
    </citation>
    <scope>NUCLEOTIDE SEQUENCE</scope>
    <source>
        <strain evidence="1">Duluth1</strain>
        <tissue evidence="1">Whole animal</tissue>
    </source>
</reference>
<gene>
    <name evidence="1" type="ORF">DPMN_186634</name>
</gene>
<name>A0A9D4DNM4_DREPO</name>
<dbReference type="Proteomes" id="UP000828390">
    <property type="component" value="Unassembled WGS sequence"/>
</dbReference>
<keyword evidence="2" id="KW-1185">Reference proteome</keyword>
<organism evidence="1 2">
    <name type="scientific">Dreissena polymorpha</name>
    <name type="common">Zebra mussel</name>
    <name type="synonym">Mytilus polymorpha</name>
    <dbReference type="NCBI Taxonomy" id="45954"/>
    <lineage>
        <taxon>Eukaryota</taxon>
        <taxon>Metazoa</taxon>
        <taxon>Spiralia</taxon>
        <taxon>Lophotrochozoa</taxon>
        <taxon>Mollusca</taxon>
        <taxon>Bivalvia</taxon>
        <taxon>Autobranchia</taxon>
        <taxon>Heteroconchia</taxon>
        <taxon>Euheterodonta</taxon>
        <taxon>Imparidentia</taxon>
        <taxon>Neoheterodontei</taxon>
        <taxon>Myida</taxon>
        <taxon>Dreissenoidea</taxon>
        <taxon>Dreissenidae</taxon>
        <taxon>Dreissena</taxon>
    </lineage>
</organism>
<evidence type="ECO:0000313" key="2">
    <source>
        <dbReference type="Proteomes" id="UP000828390"/>
    </source>
</evidence>